<dbReference type="InterPro" id="IPR005337">
    <property type="entry name" value="RapZ-like"/>
</dbReference>
<evidence type="ECO:0000256" key="1">
    <source>
        <dbReference type="ARBA" id="ARBA00022741"/>
    </source>
</evidence>
<feature type="domain" description="RapZ-like N-terminal" evidence="5">
    <location>
        <begin position="1"/>
        <end position="153"/>
    </location>
</feature>
<organism evidence="7 8">
    <name type="scientific">Candidatus Enterenecus faecium</name>
    <dbReference type="NCBI Taxonomy" id="2840780"/>
    <lineage>
        <taxon>Bacteria</taxon>
        <taxon>Bacillati</taxon>
        <taxon>Bacillota</taxon>
        <taxon>Clostridia</taxon>
        <taxon>Eubacteriales</taxon>
        <taxon>Candidatus Enterenecus</taxon>
    </lineage>
</organism>
<dbReference type="GO" id="GO:0005525">
    <property type="term" value="F:GTP binding"/>
    <property type="evidence" value="ECO:0007669"/>
    <property type="project" value="UniProtKB-UniRule"/>
</dbReference>
<protein>
    <submittedName>
        <fullName evidence="7">RNase adapter RapZ</fullName>
    </submittedName>
</protein>
<evidence type="ECO:0000259" key="5">
    <source>
        <dbReference type="Pfam" id="PF03668"/>
    </source>
</evidence>
<dbReference type="InterPro" id="IPR027417">
    <property type="entry name" value="P-loop_NTPase"/>
</dbReference>
<keyword evidence="3 4" id="KW-0342">GTP-binding</keyword>
<keyword evidence="1 4" id="KW-0547">Nucleotide-binding</keyword>
<gene>
    <name evidence="7" type="primary">rapZ</name>
    <name evidence="7" type="ORF">IAD31_07705</name>
</gene>
<evidence type="ECO:0000313" key="7">
    <source>
        <dbReference type="EMBL" id="HIQ61457.1"/>
    </source>
</evidence>
<dbReference type="GO" id="GO:0005524">
    <property type="term" value="F:ATP binding"/>
    <property type="evidence" value="ECO:0007669"/>
    <property type="project" value="UniProtKB-UniRule"/>
</dbReference>
<feature type="binding site" evidence="4">
    <location>
        <begin position="59"/>
        <end position="62"/>
    </location>
    <ligand>
        <name>GTP</name>
        <dbReference type="ChEBI" id="CHEBI:37565"/>
    </ligand>
</feature>
<evidence type="ECO:0000313" key="8">
    <source>
        <dbReference type="Proteomes" id="UP000886879"/>
    </source>
</evidence>
<dbReference type="NCBIfam" id="NF003828">
    <property type="entry name" value="PRK05416.1"/>
    <property type="match status" value="1"/>
</dbReference>
<proteinExistence type="inferred from homology"/>
<evidence type="ECO:0000259" key="6">
    <source>
        <dbReference type="Pfam" id="PF22740"/>
    </source>
</evidence>
<dbReference type="HAMAP" id="MF_00636">
    <property type="entry name" value="RapZ_like"/>
    <property type="match status" value="1"/>
</dbReference>
<dbReference type="AlphaFoldDB" id="A0A9D0YSS4"/>
<dbReference type="PIRSF" id="PIRSF005052">
    <property type="entry name" value="P-loopkin"/>
    <property type="match status" value="1"/>
</dbReference>
<dbReference type="PANTHER" id="PTHR30448:SF0">
    <property type="entry name" value="RNASE ADAPTER PROTEIN RAPZ"/>
    <property type="match status" value="1"/>
</dbReference>
<accession>A0A9D0YSS4</accession>
<reference evidence="7" key="1">
    <citation type="submission" date="2020-10" db="EMBL/GenBank/DDBJ databases">
        <authorList>
            <person name="Gilroy R."/>
        </authorList>
    </citation>
    <scope>NUCLEOTIDE SEQUENCE</scope>
    <source>
        <strain evidence="7">ChiGjej2B2-12916</strain>
    </source>
</reference>
<dbReference type="InterPro" id="IPR053931">
    <property type="entry name" value="RapZ_C"/>
</dbReference>
<feature type="domain" description="RapZ C-terminal" evidence="6">
    <location>
        <begin position="166"/>
        <end position="284"/>
    </location>
</feature>
<dbReference type="InterPro" id="IPR053930">
    <property type="entry name" value="RapZ-like_N"/>
</dbReference>
<dbReference type="PANTHER" id="PTHR30448">
    <property type="entry name" value="RNASE ADAPTER PROTEIN RAPZ"/>
    <property type="match status" value="1"/>
</dbReference>
<reference evidence="7" key="2">
    <citation type="journal article" date="2021" name="PeerJ">
        <title>Extensive microbial diversity within the chicken gut microbiome revealed by metagenomics and culture.</title>
        <authorList>
            <person name="Gilroy R."/>
            <person name="Ravi A."/>
            <person name="Getino M."/>
            <person name="Pursley I."/>
            <person name="Horton D.L."/>
            <person name="Alikhan N.F."/>
            <person name="Baker D."/>
            <person name="Gharbi K."/>
            <person name="Hall N."/>
            <person name="Watson M."/>
            <person name="Adriaenssens E.M."/>
            <person name="Foster-Nyarko E."/>
            <person name="Jarju S."/>
            <person name="Secka A."/>
            <person name="Antonio M."/>
            <person name="Oren A."/>
            <person name="Chaudhuri R.R."/>
            <person name="La Ragione R."/>
            <person name="Hildebrand F."/>
            <person name="Pallen M.J."/>
        </authorList>
    </citation>
    <scope>NUCLEOTIDE SEQUENCE</scope>
    <source>
        <strain evidence="7">ChiGjej2B2-12916</strain>
    </source>
</reference>
<dbReference type="Pfam" id="PF22740">
    <property type="entry name" value="PapZ_C"/>
    <property type="match status" value="1"/>
</dbReference>
<name>A0A9D0YSS4_9FIRM</name>
<evidence type="ECO:0000256" key="3">
    <source>
        <dbReference type="ARBA" id="ARBA00023134"/>
    </source>
</evidence>
<feature type="binding site" evidence="4">
    <location>
        <begin position="8"/>
        <end position="15"/>
    </location>
    <ligand>
        <name>ATP</name>
        <dbReference type="ChEBI" id="CHEBI:30616"/>
    </ligand>
</feature>
<dbReference type="Proteomes" id="UP000886879">
    <property type="component" value="Unassembled WGS sequence"/>
</dbReference>
<dbReference type="Pfam" id="PF03668">
    <property type="entry name" value="RapZ-like_N"/>
    <property type="match status" value="1"/>
</dbReference>
<evidence type="ECO:0000256" key="4">
    <source>
        <dbReference type="HAMAP-Rule" id="MF_00636"/>
    </source>
</evidence>
<keyword evidence="2 4" id="KW-0067">ATP-binding</keyword>
<evidence type="ECO:0000256" key="2">
    <source>
        <dbReference type="ARBA" id="ARBA00022840"/>
    </source>
</evidence>
<comment type="caution">
    <text evidence="7">The sequence shown here is derived from an EMBL/GenBank/DDBJ whole genome shotgun (WGS) entry which is preliminary data.</text>
</comment>
<dbReference type="SUPFAM" id="SSF52540">
    <property type="entry name" value="P-loop containing nucleoside triphosphate hydrolases"/>
    <property type="match status" value="1"/>
</dbReference>
<sequence length="287" mass="32386">MQLFIVSGVSGAGKSTVISILEDSGYFCVDNLPPELIPKFAELCQMGSGEHQRAAVVCDIRGGSHFDGLFQALDTLDSMKVPYQILFVEADDQTIIKRYKETRRSHPLMDSQGTLARAVQMERRLMKPVRDRADIVLQTDAMSTRKLRDRVLELVYPGRKKVSQLNVCVTSFGFKYGLPMEADLVFDVRFLPNPFYIEELKHQTGLDDGVRDYVFQFAQSQEFLEKLEDMVGFLLPQFVEEGKSMVVVAIGCTGGQHRSVAMTHALAEYVRSLGYQVSENHRDMTRA</sequence>
<dbReference type="EMBL" id="DVFO01000085">
    <property type="protein sequence ID" value="HIQ61457.1"/>
    <property type="molecule type" value="Genomic_DNA"/>
</dbReference>